<proteinExistence type="predicted"/>
<evidence type="ECO:0000313" key="1">
    <source>
        <dbReference type="EMBL" id="KAB8078215.1"/>
    </source>
</evidence>
<evidence type="ECO:0000313" key="2">
    <source>
        <dbReference type="Proteomes" id="UP000326565"/>
    </source>
</evidence>
<accession>A0A5N5XDI2</accession>
<dbReference type="Proteomes" id="UP000326565">
    <property type="component" value="Unassembled WGS sequence"/>
</dbReference>
<protein>
    <submittedName>
        <fullName evidence="1">Uncharacterized protein</fullName>
    </submittedName>
</protein>
<sequence length="95" mass="11021">MLTTLSGYYCTIGPPHPPVHGFSDGENMTSCRHFQWTCQKSNRFCKSLGLSASFRRFQDWHYALLYLILAFSSLWKDLLHCNTVLILNRWPGSYS</sequence>
<dbReference type="EMBL" id="ML732160">
    <property type="protein sequence ID" value="KAB8078215.1"/>
    <property type="molecule type" value="Genomic_DNA"/>
</dbReference>
<dbReference type="AlphaFoldDB" id="A0A5N5XDI2"/>
<reference evidence="1 2" key="1">
    <citation type="submission" date="2019-04" db="EMBL/GenBank/DDBJ databases">
        <title>Friends and foes A comparative genomics study of 23 Aspergillus species from section Flavi.</title>
        <authorList>
            <consortium name="DOE Joint Genome Institute"/>
            <person name="Kjaerbolling I."/>
            <person name="Vesth T."/>
            <person name="Frisvad J.C."/>
            <person name="Nybo J.L."/>
            <person name="Theobald S."/>
            <person name="Kildgaard S."/>
            <person name="Isbrandt T."/>
            <person name="Kuo A."/>
            <person name="Sato A."/>
            <person name="Lyhne E.K."/>
            <person name="Kogle M.E."/>
            <person name="Wiebenga A."/>
            <person name="Kun R.S."/>
            <person name="Lubbers R.J."/>
            <person name="Makela M.R."/>
            <person name="Barry K."/>
            <person name="Chovatia M."/>
            <person name="Clum A."/>
            <person name="Daum C."/>
            <person name="Haridas S."/>
            <person name="He G."/>
            <person name="LaButti K."/>
            <person name="Lipzen A."/>
            <person name="Mondo S."/>
            <person name="Riley R."/>
            <person name="Salamov A."/>
            <person name="Simmons B.A."/>
            <person name="Magnuson J.K."/>
            <person name="Henrissat B."/>
            <person name="Mortensen U.H."/>
            <person name="Larsen T.O."/>
            <person name="Devries R.P."/>
            <person name="Grigoriev I.V."/>
            <person name="Machida M."/>
            <person name="Baker S.E."/>
            <person name="Andersen M.R."/>
        </authorList>
    </citation>
    <scope>NUCLEOTIDE SEQUENCE [LARGE SCALE GENOMIC DNA]</scope>
    <source>
        <strain evidence="1 2">CBS 151.66</strain>
    </source>
</reference>
<keyword evidence="2" id="KW-1185">Reference proteome</keyword>
<organism evidence="1 2">
    <name type="scientific">Aspergillus leporis</name>
    <dbReference type="NCBI Taxonomy" id="41062"/>
    <lineage>
        <taxon>Eukaryota</taxon>
        <taxon>Fungi</taxon>
        <taxon>Dikarya</taxon>
        <taxon>Ascomycota</taxon>
        <taxon>Pezizomycotina</taxon>
        <taxon>Eurotiomycetes</taxon>
        <taxon>Eurotiomycetidae</taxon>
        <taxon>Eurotiales</taxon>
        <taxon>Aspergillaceae</taxon>
        <taxon>Aspergillus</taxon>
        <taxon>Aspergillus subgen. Circumdati</taxon>
    </lineage>
</organism>
<name>A0A5N5XDI2_9EURO</name>
<gene>
    <name evidence="1" type="ORF">BDV29DRAFT_166698</name>
</gene>